<dbReference type="SUPFAM" id="SSF56112">
    <property type="entry name" value="Protein kinase-like (PK-like)"/>
    <property type="match status" value="1"/>
</dbReference>
<dbReference type="FunFam" id="3.30.540.30:FF:000001">
    <property type="entry name" value="Dipeptidyl peptidase 3"/>
    <property type="match status" value="1"/>
</dbReference>
<keyword evidence="10" id="KW-0378">Hydrolase</keyword>
<evidence type="ECO:0000256" key="14">
    <source>
        <dbReference type="ARBA" id="ARBA00032119"/>
    </source>
</evidence>
<keyword evidence="6" id="KW-0031">Aminopeptidase</keyword>
<evidence type="ECO:0000256" key="5">
    <source>
        <dbReference type="ARBA" id="ARBA00012063"/>
    </source>
</evidence>
<dbReference type="InterPro" id="IPR011009">
    <property type="entry name" value="Kinase-like_dom_sf"/>
</dbReference>
<evidence type="ECO:0000256" key="8">
    <source>
        <dbReference type="ARBA" id="ARBA00022670"/>
    </source>
</evidence>
<dbReference type="Gene3D" id="3.30.200.20">
    <property type="entry name" value="Phosphorylase Kinase, domain 1"/>
    <property type="match status" value="1"/>
</dbReference>
<evidence type="ECO:0000313" key="15">
    <source>
        <dbReference type="Proteomes" id="UP000050791"/>
    </source>
</evidence>
<comment type="subcellular location">
    <subcellularLocation>
        <location evidence="3">Cytoplasm</location>
    </subcellularLocation>
</comment>
<keyword evidence="12" id="KW-0482">Metalloprotease</keyword>
<sequence length="1147" mass="131606">MSVVKFTLSSDDQDGVPCPDSIPLKVDEITKSIVGHLKTQCSKILSGSWSDTNNFCVELSKSCGLSNYLYIGYLNNDIISLENEPRKVLIRVYGEVLRSCTDSIISDSVNFALLSEKRIGPKLHGVFPGGRIEEFIESRPLTTQELPLIIEVAARHMASFHKLSMPFSKTPSFIIRMFDKYLSQLTSTPEHLHRPSPNFSSNTLSELEAKGFSFANDGHILTEPSYEEARNMVYELSLIEEYNWIKEKFEVHYAEVFPIVFCHNDFQENNLLLLNDPKVDKVYRILPIDFEYSGYNYRAFDVGNHFNEWCYDYTNPDQPYYLHNIENYPDRSKQRLFWKAYLTETYSNVENDHFSKRNGNFNCVDNYEHNNNNVVRFANHHEEDCDYENLWIETIYGSLLSHLFWSAWSLVQSQLSSIQFDFMDYAKVRMKHYHLMKSCWGLSVLSHFQSVFRPAIRYLQSVSILRACKQHILYRNMDFYINVPPPVHFLDVTEAFKSLSNVEKDYVFSCTQASWIGGLIGLIQTSPESAGIFLFVSRFFHLENVHSFVEKATKNNFSDEEITHILSYFASVLGNFGNYLSFGDTKFIPAINVDRVTEFLSLSSEFSNSETGLKALWKEIAPAIYSLSPRRLRLGFSPTEITSYYSEDCIRSDAELVQKYLENVKIEAYNTRLLRVVTPTPKFIRFEMWDHYAQSFYTGSLDSHKDASRLWVKDKCPVVENYIGFIETYRDPLGVRAEFESFVAVVNRSMSSKFQRLVDNAVDLLSNLPWPSTYEKDRFLQPDFTSLDVVTFATSGIPVGINIPNYDDVRQVDGFKNVSLGNVLSARFKDPKSEFLREEDKKLYVDHAESSFELQVGLHELLGHGSGKLFQRSGDGILNFDTNSTKDIISGGPIRSWYEPGETYDSKFSSLSSAIEECRAECVGIYLCNLPLVLEQFNLNTNCSTDSVPDVVYVNWLSMVRSGVTSMEFYSPAENAGDIGSWRQAHCCARYVILRVLIEADNSLVHVDEIVGDDGAPDLTIFLDRQKLLTVGRPAIGEFLRKIQYYKSTANAKDGCAFFQHYCQLLPEHIKLRQIVINRKKPRPIFVQPGLRKTPHGVELISYPTTYAGVIQSFVDRYGDLPLGQKALDALETIWRRELPYFKNIPL</sequence>
<keyword evidence="8" id="KW-0645">Protease</keyword>
<dbReference type="GO" id="GO:0008239">
    <property type="term" value="F:dipeptidyl-peptidase activity"/>
    <property type="evidence" value="ECO:0007669"/>
    <property type="project" value="UniProtKB-EC"/>
</dbReference>
<evidence type="ECO:0000256" key="2">
    <source>
        <dbReference type="ARBA" id="ARBA00001947"/>
    </source>
</evidence>
<evidence type="ECO:0000256" key="13">
    <source>
        <dbReference type="ARBA" id="ARBA00031288"/>
    </source>
</evidence>
<keyword evidence="11" id="KW-0862">Zinc</keyword>
<reference evidence="16" key="1">
    <citation type="submission" date="2023-11" db="UniProtKB">
        <authorList>
            <consortium name="WormBaseParasite"/>
        </authorList>
    </citation>
    <scope>IDENTIFICATION</scope>
</reference>
<dbReference type="Proteomes" id="UP000050791">
    <property type="component" value="Unassembled WGS sequence"/>
</dbReference>
<dbReference type="WBParaSite" id="SMTH1_71770.1">
    <property type="protein sequence ID" value="SMTH1_71770.1"/>
    <property type="gene ID" value="SMTH1_71770"/>
</dbReference>
<dbReference type="GO" id="GO:0008237">
    <property type="term" value="F:metallopeptidase activity"/>
    <property type="evidence" value="ECO:0007669"/>
    <property type="project" value="UniProtKB-KW"/>
</dbReference>
<dbReference type="EC" id="3.4.14.4" evidence="5"/>
<dbReference type="GO" id="GO:0004177">
    <property type="term" value="F:aminopeptidase activity"/>
    <property type="evidence" value="ECO:0007669"/>
    <property type="project" value="UniProtKB-KW"/>
</dbReference>
<evidence type="ECO:0000256" key="4">
    <source>
        <dbReference type="ARBA" id="ARBA00010200"/>
    </source>
</evidence>
<dbReference type="Pfam" id="PF01633">
    <property type="entry name" value="Choline_kinase"/>
    <property type="match status" value="1"/>
</dbReference>
<comment type="catalytic activity">
    <reaction evidence="1">
        <text>Release of an N-terminal dipeptide from a peptide comprising four or more residues, with broad specificity. Also acts on dipeptidyl 2-naphthylamides.</text>
        <dbReference type="EC" id="3.4.14.4"/>
    </reaction>
</comment>
<dbReference type="GO" id="GO:0046872">
    <property type="term" value="F:metal ion binding"/>
    <property type="evidence" value="ECO:0007669"/>
    <property type="project" value="UniProtKB-KW"/>
</dbReference>
<dbReference type="GO" id="GO:0005737">
    <property type="term" value="C:cytoplasm"/>
    <property type="evidence" value="ECO:0007669"/>
    <property type="project" value="UniProtKB-SubCell"/>
</dbReference>
<proteinExistence type="inferred from homology"/>
<evidence type="ECO:0000256" key="3">
    <source>
        <dbReference type="ARBA" id="ARBA00004496"/>
    </source>
</evidence>
<accession>A0AA85BRK0</accession>
<evidence type="ECO:0000256" key="9">
    <source>
        <dbReference type="ARBA" id="ARBA00022723"/>
    </source>
</evidence>
<dbReference type="InterPro" id="IPR039461">
    <property type="entry name" value="Peptidase_M49"/>
</dbReference>
<evidence type="ECO:0000256" key="1">
    <source>
        <dbReference type="ARBA" id="ARBA00001336"/>
    </source>
</evidence>
<dbReference type="AlphaFoldDB" id="A0AA85BRK0"/>
<dbReference type="Gene3D" id="3.30.540.30">
    <property type="match status" value="3"/>
</dbReference>
<dbReference type="Gene3D" id="3.90.1200.10">
    <property type="match status" value="1"/>
</dbReference>
<protein>
    <recommendedName>
        <fullName evidence="5">dipeptidyl-peptidase III</fullName>
        <ecNumber evidence="5">3.4.14.4</ecNumber>
    </recommendedName>
    <alternativeName>
        <fullName evidence="13">Dipeptidyl aminopeptidase III</fullName>
    </alternativeName>
    <alternativeName>
        <fullName evidence="14">Dipeptidyl peptidase III</fullName>
    </alternativeName>
</protein>
<comment type="cofactor">
    <cofactor evidence="2">
        <name>Zn(2+)</name>
        <dbReference type="ChEBI" id="CHEBI:29105"/>
    </cofactor>
</comment>
<comment type="similarity">
    <text evidence="4">Belongs to the peptidase M49 family.</text>
</comment>
<evidence type="ECO:0000256" key="7">
    <source>
        <dbReference type="ARBA" id="ARBA00022490"/>
    </source>
</evidence>
<evidence type="ECO:0000313" key="16">
    <source>
        <dbReference type="WBParaSite" id="SMTH1_71770.1"/>
    </source>
</evidence>
<keyword evidence="9" id="KW-0479">Metal-binding</keyword>
<keyword evidence="7" id="KW-0963">Cytoplasm</keyword>
<evidence type="ECO:0000256" key="12">
    <source>
        <dbReference type="ARBA" id="ARBA00023049"/>
    </source>
</evidence>
<evidence type="ECO:0000256" key="6">
    <source>
        <dbReference type="ARBA" id="ARBA00022438"/>
    </source>
</evidence>
<organism evidence="15 16">
    <name type="scientific">Schistosoma mattheei</name>
    <dbReference type="NCBI Taxonomy" id="31246"/>
    <lineage>
        <taxon>Eukaryota</taxon>
        <taxon>Metazoa</taxon>
        <taxon>Spiralia</taxon>
        <taxon>Lophotrochozoa</taxon>
        <taxon>Platyhelminthes</taxon>
        <taxon>Trematoda</taxon>
        <taxon>Digenea</taxon>
        <taxon>Strigeidida</taxon>
        <taxon>Schistosomatoidea</taxon>
        <taxon>Schistosomatidae</taxon>
        <taxon>Schistosoma</taxon>
    </lineage>
</organism>
<dbReference type="PANTHER" id="PTHR23422">
    <property type="entry name" value="DIPEPTIDYL PEPTIDASE III-RELATED"/>
    <property type="match status" value="1"/>
</dbReference>
<dbReference type="Pfam" id="PF03571">
    <property type="entry name" value="Peptidase_M49"/>
    <property type="match status" value="2"/>
</dbReference>
<evidence type="ECO:0000256" key="10">
    <source>
        <dbReference type="ARBA" id="ARBA00022801"/>
    </source>
</evidence>
<evidence type="ECO:0000256" key="11">
    <source>
        <dbReference type="ARBA" id="ARBA00022833"/>
    </source>
</evidence>
<dbReference type="GO" id="GO:0006508">
    <property type="term" value="P:proteolysis"/>
    <property type="evidence" value="ECO:0007669"/>
    <property type="project" value="UniProtKB-KW"/>
</dbReference>
<name>A0AA85BRK0_9TREM</name>
<dbReference type="PANTHER" id="PTHR23422:SF11">
    <property type="entry name" value="DIPEPTIDYL PEPTIDASE 3"/>
    <property type="match status" value="1"/>
</dbReference>